<dbReference type="SUPFAM" id="SSF52343">
    <property type="entry name" value="Ferredoxin reductase-like, C-terminal NADP-linked domain"/>
    <property type="match status" value="1"/>
</dbReference>
<evidence type="ECO:0000259" key="14">
    <source>
        <dbReference type="PROSITE" id="PS51384"/>
    </source>
</evidence>
<evidence type="ECO:0000256" key="5">
    <source>
        <dbReference type="ARBA" id="ARBA00022643"/>
    </source>
</evidence>
<evidence type="ECO:0000256" key="10">
    <source>
        <dbReference type="ARBA" id="ARBA00023192"/>
    </source>
</evidence>
<evidence type="ECO:0000259" key="13">
    <source>
        <dbReference type="PROSITE" id="PS50902"/>
    </source>
</evidence>
<dbReference type="InterPro" id="IPR017927">
    <property type="entry name" value="FAD-bd_FR_type"/>
</dbReference>
<gene>
    <name evidence="15" type="ORF">FN924_12205</name>
</gene>
<dbReference type="GO" id="GO:0010181">
    <property type="term" value="F:FMN binding"/>
    <property type="evidence" value="ECO:0007669"/>
    <property type="project" value="InterPro"/>
</dbReference>
<dbReference type="InterPro" id="IPR039261">
    <property type="entry name" value="FNR_nucleotide-bd"/>
</dbReference>
<dbReference type="Pfam" id="PF00667">
    <property type="entry name" value="FAD_binding_1"/>
    <property type="match status" value="1"/>
</dbReference>
<evidence type="ECO:0000256" key="9">
    <source>
        <dbReference type="ARBA" id="ARBA00023002"/>
    </source>
</evidence>
<dbReference type="InterPro" id="IPR023173">
    <property type="entry name" value="NADPH_Cyt_P450_Rdtase_alpha"/>
</dbReference>
<feature type="binding site" evidence="12">
    <location>
        <position position="600"/>
    </location>
    <ligand>
        <name>FAD</name>
        <dbReference type="ChEBI" id="CHEBI:57692"/>
    </ligand>
</feature>
<dbReference type="RefSeq" id="WP_143894876.1">
    <property type="nucleotide sequence ID" value="NZ_CP041666.1"/>
</dbReference>
<evidence type="ECO:0000256" key="3">
    <source>
        <dbReference type="ARBA" id="ARBA00022605"/>
    </source>
</evidence>
<comment type="cofactor">
    <cofactor evidence="12">
        <name>FAD</name>
        <dbReference type="ChEBI" id="CHEBI:57692"/>
    </cofactor>
    <text evidence="12">Binds 1 FAD per subunit.</text>
</comment>
<dbReference type="InterPro" id="IPR010199">
    <property type="entry name" value="CysJ"/>
</dbReference>
<evidence type="ECO:0000256" key="8">
    <source>
        <dbReference type="ARBA" id="ARBA00022982"/>
    </source>
</evidence>
<dbReference type="NCBIfam" id="TIGR01931">
    <property type="entry name" value="cysJ"/>
    <property type="match status" value="1"/>
</dbReference>
<feature type="binding site" evidence="12">
    <location>
        <position position="411"/>
    </location>
    <ligand>
        <name>FAD</name>
        <dbReference type="ChEBI" id="CHEBI:57692"/>
    </ligand>
</feature>
<name>A0A516KHK2_9BACI</name>
<dbReference type="InterPro" id="IPR029039">
    <property type="entry name" value="Flavoprotein-like_sf"/>
</dbReference>
<dbReference type="InterPro" id="IPR017938">
    <property type="entry name" value="Riboflavin_synthase-like_b-brl"/>
</dbReference>
<dbReference type="PROSITE" id="PS50902">
    <property type="entry name" value="FLAVODOXIN_LIKE"/>
    <property type="match status" value="1"/>
</dbReference>
<evidence type="ECO:0000256" key="4">
    <source>
        <dbReference type="ARBA" id="ARBA00022630"/>
    </source>
</evidence>
<dbReference type="InterPro" id="IPR008254">
    <property type="entry name" value="Flavodoxin/NO_synth"/>
</dbReference>
<keyword evidence="10" id="KW-0198">Cysteine biosynthesis</keyword>
<evidence type="ECO:0000313" key="16">
    <source>
        <dbReference type="Proteomes" id="UP000315215"/>
    </source>
</evidence>
<feature type="binding site" evidence="12">
    <location>
        <begin position="151"/>
        <end position="160"/>
    </location>
    <ligand>
        <name>FMN</name>
        <dbReference type="ChEBI" id="CHEBI:58210"/>
    </ligand>
</feature>
<comment type="cofactor">
    <cofactor evidence="12">
        <name>FMN</name>
        <dbReference type="ChEBI" id="CHEBI:58210"/>
    </cofactor>
    <text evidence="12">Binds 1 FMN per subunit.</text>
</comment>
<dbReference type="GO" id="GO:0050660">
    <property type="term" value="F:flavin adenine dinucleotide binding"/>
    <property type="evidence" value="ECO:0007669"/>
    <property type="project" value="InterPro"/>
</dbReference>
<dbReference type="AlphaFoldDB" id="A0A516KHK2"/>
<keyword evidence="9 15" id="KW-0560">Oxidoreductase</keyword>
<dbReference type="FunFam" id="3.40.50.80:FF:000001">
    <property type="entry name" value="NADPH--cytochrome P450 reductase 1"/>
    <property type="match status" value="1"/>
</dbReference>
<dbReference type="InterPro" id="IPR001433">
    <property type="entry name" value="OxRdtase_FAD/NAD-bd"/>
</dbReference>
<dbReference type="Pfam" id="PF00175">
    <property type="entry name" value="NAD_binding_1"/>
    <property type="match status" value="1"/>
</dbReference>
<feature type="binding site" evidence="12">
    <location>
        <begin position="387"/>
        <end position="390"/>
    </location>
    <ligand>
        <name>FAD</name>
        <dbReference type="ChEBI" id="CHEBI:57692"/>
    </ligand>
</feature>
<evidence type="ECO:0000256" key="11">
    <source>
        <dbReference type="ARBA" id="ARBA00052219"/>
    </source>
</evidence>
<dbReference type="PRINTS" id="PR00371">
    <property type="entry name" value="FPNCR"/>
</dbReference>
<feature type="binding site" evidence="12">
    <location>
        <position position="320"/>
    </location>
    <ligand>
        <name>FAD</name>
        <dbReference type="ChEBI" id="CHEBI:57692"/>
    </ligand>
</feature>
<evidence type="ECO:0000256" key="2">
    <source>
        <dbReference type="ARBA" id="ARBA00022448"/>
    </source>
</evidence>
<dbReference type="SUPFAM" id="SSF52218">
    <property type="entry name" value="Flavoproteins"/>
    <property type="match status" value="1"/>
</dbReference>
<dbReference type="PROSITE" id="PS51384">
    <property type="entry name" value="FAD_FR"/>
    <property type="match status" value="1"/>
</dbReference>
<evidence type="ECO:0000256" key="1">
    <source>
        <dbReference type="ARBA" id="ARBA00012604"/>
    </source>
</evidence>
<feature type="binding site" evidence="12">
    <location>
        <begin position="115"/>
        <end position="118"/>
    </location>
    <ligand>
        <name>FMN</name>
        <dbReference type="ChEBI" id="CHEBI:58210"/>
    </ligand>
</feature>
<dbReference type="Pfam" id="PF00258">
    <property type="entry name" value="Flavodoxin_1"/>
    <property type="match status" value="1"/>
</dbReference>
<evidence type="ECO:0000256" key="7">
    <source>
        <dbReference type="ARBA" id="ARBA00022857"/>
    </source>
</evidence>
<feature type="binding site" evidence="12">
    <location>
        <position position="562"/>
    </location>
    <ligand>
        <name>NADP(+)</name>
        <dbReference type="ChEBI" id="CHEBI:58349"/>
    </ligand>
</feature>
<dbReference type="EC" id="1.8.1.2" evidence="1"/>
<dbReference type="GO" id="GO:0005829">
    <property type="term" value="C:cytosol"/>
    <property type="evidence" value="ECO:0007669"/>
    <property type="project" value="TreeGrafter"/>
</dbReference>
<protein>
    <recommendedName>
        <fullName evidence="1">assimilatory sulfite reductase (NADPH)</fullName>
        <ecNumber evidence="1">1.8.1.2</ecNumber>
    </recommendedName>
</protein>
<dbReference type="GO" id="GO:0016651">
    <property type="term" value="F:oxidoreductase activity, acting on NAD(P)H"/>
    <property type="evidence" value="ECO:0007669"/>
    <property type="project" value="UniProtKB-ARBA"/>
</dbReference>
<dbReference type="Gene3D" id="3.40.50.360">
    <property type="match status" value="1"/>
</dbReference>
<dbReference type="Gene3D" id="1.20.990.10">
    <property type="entry name" value="NADPH-cytochrome p450 Reductase, Chain A, domain 3"/>
    <property type="match status" value="1"/>
</dbReference>
<feature type="binding site" evidence="12">
    <location>
        <begin position="520"/>
        <end position="521"/>
    </location>
    <ligand>
        <name>NADP(+)</name>
        <dbReference type="ChEBI" id="CHEBI:58349"/>
    </ligand>
</feature>
<keyword evidence="2" id="KW-0813">Transport</keyword>
<organism evidence="15 16">
    <name type="scientific">Radiobacillus deserti</name>
    <dbReference type="NCBI Taxonomy" id="2594883"/>
    <lineage>
        <taxon>Bacteria</taxon>
        <taxon>Bacillati</taxon>
        <taxon>Bacillota</taxon>
        <taxon>Bacilli</taxon>
        <taxon>Bacillales</taxon>
        <taxon>Bacillaceae</taxon>
        <taxon>Radiobacillus</taxon>
    </lineage>
</organism>
<evidence type="ECO:0000313" key="15">
    <source>
        <dbReference type="EMBL" id="QDP40883.1"/>
    </source>
</evidence>
<feature type="domain" description="FAD-binding FR-type" evidence="14">
    <location>
        <begin position="230"/>
        <end position="449"/>
    </location>
</feature>
<dbReference type="PRINTS" id="PR00369">
    <property type="entry name" value="FLAVODOXIN"/>
</dbReference>
<dbReference type="KEGG" id="aqt:FN924_12205"/>
<keyword evidence="6 12" id="KW-0274">FAD</keyword>
<comment type="catalytic activity">
    <reaction evidence="11">
        <text>hydrogen sulfide + 3 NADP(+) + 3 H2O = sulfite + 3 NADPH + 4 H(+)</text>
        <dbReference type="Rhea" id="RHEA:13801"/>
        <dbReference type="ChEBI" id="CHEBI:15377"/>
        <dbReference type="ChEBI" id="CHEBI:15378"/>
        <dbReference type="ChEBI" id="CHEBI:17359"/>
        <dbReference type="ChEBI" id="CHEBI:29919"/>
        <dbReference type="ChEBI" id="CHEBI:57783"/>
        <dbReference type="ChEBI" id="CHEBI:58349"/>
        <dbReference type="EC" id="1.8.1.2"/>
    </reaction>
</comment>
<dbReference type="Proteomes" id="UP000315215">
    <property type="component" value="Chromosome"/>
</dbReference>
<dbReference type="CDD" id="cd06199">
    <property type="entry name" value="SiR"/>
    <property type="match status" value="1"/>
</dbReference>
<keyword evidence="8" id="KW-0249">Electron transport</keyword>
<dbReference type="Gene3D" id="3.40.50.80">
    <property type="entry name" value="Nucleotide-binding domain of ferredoxin-NADP reductase (FNR) module"/>
    <property type="match status" value="1"/>
</dbReference>
<keyword evidence="3" id="KW-0028">Amino-acid biosynthesis</keyword>
<dbReference type="Gene3D" id="2.40.30.10">
    <property type="entry name" value="Translation factors"/>
    <property type="match status" value="1"/>
</dbReference>
<keyword evidence="7 12" id="KW-0521">NADP</keyword>
<dbReference type="InterPro" id="IPR003097">
    <property type="entry name" value="CysJ-like_FAD-binding"/>
</dbReference>
<reference evidence="15 16" key="1">
    <citation type="submission" date="2019-07" db="EMBL/GenBank/DDBJ databases">
        <authorList>
            <person name="Li J."/>
        </authorList>
    </citation>
    <scope>NUCLEOTIDE SEQUENCE [LARGE SCALE GENOMIC DNA]</scope>
    <source>
        <strain evidence="15 16">TKL69</strain>
    </source>
</reference>
<feature type="domain" description="Flavodoxin-like" evidence="13">
    <location>
        <begin position="62"/>
        <end position="200"/>
    </location>
</feature>
<feature type="binding site" evidence="12">
    <location>
        <begin position="420"/>
        <end position="423"/>
    </location>
    <ligand>
        <name>FAD</name>
        <dbReference type="ChEBI" id="CHEBI:57692"/>
    </ligand>
</feature>
<dbReference type="PANTHER" id="PTHR19384">
    <property type="entry name" value="NITRIC OXIDE SYNTHASE-RELATED"/>
    <property type="match status" value="1"/>
</dbReference>
<dbReference type="GO" id="GO:0019344">
    <property type="term" value="P:cysteine biosynthetic process"/>
    <property type="evidence" value="ECO:0007669"/>
    <property type="project" value="UniProtKB-KW"/>
</dbReference>
<dbReference type="InterPro" id="IPR001094">
    <property type="entry name" value="Flavdoxin-like"/>
</dbReference>
<dbReference type="SUPFAM" id="SSF63380">
    <property type="entry name" value="Riboflavin synthase domain-like"/>
    <property type="match status" value="1"/>
</dbReference>
<dbReference type="PANTHER" id="PTHR19384:SF128">
    <property type="entry name" value="NADPH OXIDOREDUCTASE A"/>
    <property type="match status" value="1"/>
</dbReference>
<keyword evidence="4" id="KW-0285">Flavoprotein</keyword>
<keyword evidence="5 12" id="KW-0288">FMN</keyword>
<evidence type="ECO:0000256" key="6">
    <source>
        <dbReference type="ARBA" id="ARBA00022827"/>
    </source>
</evidence>
<dbReference type="GO" id="GO:0004783">
    <property type="term" value="F:sulfite reductase (NADPH) activity"/>
    <property type="evidence" value="ECO:0007669"/>
    <property type="project" value="UniProtKB-EC"/>
</dbReference>
<dbReference type="InterPro" id="IPR001709">
    <property type="entry name" value="Flavoprot_Pyr_Nucl_cyt_Rdtase"/>
</dbReference>
<dbReference type="PIRSF" id="PIRSF000207">
    <property type="entry name" value="SiR-FP_CysJ"/>
    <property type="match status" value="1"/>
</dbReference>
<evidence type="ECO:0000256" key="12">
    <source>
        <dbReference type="PIRSR" id="PIRSR000207-1"/>
    </source>
</evidence>
<sequence>MQLQEKNSPFNQQQAELLNQLLPNLTENQRMWLSGFLAALPTEKQEKAFQTTLNSEAPSRGITILYGTDTGNAQQLAEDFTKQLKENNKQVSLFLMDEFKPKTLKQVEDLLIITSTHGDGDPPDNAVSFYEFLHSNRAPKLHDVRFSVLALGDSSYEYFCQTGKAFDQRLEELGAERFFPRKDCDLDFEEPATEWMEQVLALLCKEQGEQKNFPKATIVEATSSVSYSKKNPFEAEILENININGRGSNKETRHLVLDLEGSNLHFDPGDSLGIIPVNHPRLVDDIMEFMGWNPDEQISIGKDIGTITTRKALTSIYETTKLTKPLLEKLSRFSESETLKALIRSDDRKDMKDYLEGRDLLDALQDFGPWNLPATEIPNLFRKLPVRLYSIANSLRSSPDEVHVTIRTVRYNKNGRDRLGVCSGHIAEQVEIGDRLPIFIQRNDSFRLPQNPDAPIIMIGAGTGVAPYRSFLEEREAIGAPGKSWLFFGDQHFRTDFLYQVQWQKWLQEGVLTKLDVAFSRDNAEKVYVQHRMLEKSKELFDWLVEGAYLYVCGDEKHMAKDVHQALLSIVEQEGNKSRDEAEAFIAKLREQKRYQRDVY</sequence>
<dbReference type="OrthoDB" id="9789468at2"/>
<feature type="binding site" evidence="12">
    <location>
        <begin position="526"/>
        <end position="530"/>
    </location>
    <ligand>
        <name>NADP(+)</name>
        <dbReference type="ChEBI" id="CHEBI:58349"/>
    </ligand>
</feature>
<dbReference type="EMBL" id="CP041666">
    <property type="protein sequence ID" value="QDP40883.1"/>
    <property type="molecule type" value="Genomic_DNA"/>
</dbReference>
<proteinExistence type="predicted"/>
<keyword evidence="16" id="KW-1185">Reference proteome</keyword>
<accession>A0A516KHK2</accession>